<sequence length="296" mass="34790">MEPCSYAWRGWRGCGKRTQLLDFIKVQADAIGIPFEIKKNVWFLNKQSQNADPDEDDDDATGKSIPYEESQLHLGFDVARMSMSDKVFLQSILSRWTGQQDVCLMSSSIQARYLVLYHAHFLTDESVLQLQECLEQYPHFAILLTTEFPLSPRLRDFCFEIPVTGDDMLLANYTKSAHLVENDVWLEFFKKTLNEWSTSWDVSNITDVRNWIYICLQRNLRWTDVIMYWIITIYETEWITPKMRGQLMTTLWHAESGSGWVLVTSYRIPILWEHVHLKLARQMYTLRQNANNNLAL</sequence>
<organism evidence="1">
    <name type="scientific">viral metagenome</name>
    <dbReference type="NCBI Taxonomy" id="1070528"/>
    <lineage>
        <taxon>unclassified sequences</taxon>
        <taxon>metagenomes</taxon>
        <taxon>organismal metagenomes</taxon>
    </lineage>
</organism>
<evidence type="ECO:0000313" key="1">
    <source>
        <dbReference type="EMBL" id="QHS91177.1"/>
    </source>
</evidence>
<accession>A0A6C0BFT7</accession>
<protein>
    <submittedName>
        <fullName evidence="1">Uncharacterized protein</fullName>
    </submittedName>
</protein>
<dbReference type="EMBL" id="MN739156">
    <property type="protein sequence ID" value="QHS91177.1"/>
    <property type="molecule type" value="Genomic_DNA"/>
</dbReference>
<dbReference type="AlphaFoldDB" id="A0A6C0BFT7"/>
<reference evidence="1" key="1">
    <citation type="journal article" date="2020" name="Nature">
        <title>Giant virus diversity and host interactions through global metagenomics.</title>
        <authorList>
            <person name="Schulz F."/>
            <person name="Roux S."/>
            <person name="Paez-Espino D."/>
            <person name="Jungbluth S."/>
            <person name="Walsh D.A."/>
            <person name="Denef V.J."/>
            <person name="McMahon K.D."/>
            <person name="Konstantinidis K.T."/>
            <person name="Eloe-Fadrosh E.A."/>
            <person name="Kyrpides N.C."/>
            <person name="Woyke T."/>
        </authorList>
    </citation>
    <scope>NUCLEOTIDE SEQUENCE</scope>
    <source>
        <strain evidence="1">GVMAG-M-3300013004-44</strain>
    </source>
</reference>
<proteinExistence type="predicted"/>
<name>A0A6C0BFT7_9ZZZZ</name>